<reference evidence="2" key="1">
    <citation type="submission" date="2021-02" db="EMBL/GenBank/DDBJ databases">
        <authorList>
            <person name="Nowell W R."/>
        </authorList>
    </citation>
    <scope>NUCLEOTIDE SEQUENCE</scope>
</reference>
<evidence type="ECO:0000313" key="3">
    <source>
        <dbReference type="Proteomes" id="UP000682733"/>
    </source>
</evidence>
<dbReference type="Proteomes" id="UP000677228">
    <property type="component" value="Unassembled WGS sequence"/>
</dbReference>
<dbReference type="AlphaFoldDB" id="A0A8S2H4E9"/>
<protein>
    <submittedName>
        <fullName evidence="2">Uncharacterized protein</fullName>
    </submittedName>
</protein>
<dbReference type="EMBL" id="CAJOBA010001488">
    <property type="protein sequence ID" value="CAF3598535.1"/>
    <property type="molecule type" value="Genomic_DNA"/>
</dbReference>
<sequence length="74" mass="8382">MTMNIIFQCSTHDDDNNNLTSHLEPKITTIAACKAERVNLHEDGVYSRLSPIDILIFGRSEVVQLDHSTKKLEN</sequence>
<accession>A0A8S2H4E9</accession>
<organism evidence="2 3">
    <name type="scientific">Didymodactylos carnosus</name>
    <dbReference type="NCBI Taxonomy" id="1234261"/>
    <lineage>
        <taxon>Eukaryota</taxon>
        <taxon>Metazoa</taxon>
        <taxon>Spiralia</taxon>
        <taxon>Gnathifera</taxon>
        <taxon>Rotifera</taxon>
        <taxon>Eurotatoria</taxon>
        <taxon>Bdelloidea</taxon>
        <taxon>Philodinida</taxon>
        <taxon>Philodinidae</taxon>
        <taxon>Didymodactylos</taxon>
    </lineage>
</organism>
<evidence type="ECO:0000313" key="2">
    <source>
        <dbReference type="EMBL" id="CAF3598535.1"/>
    </source>
</evidence>
<gene>
    <name evidence="1" type="ORF">OVA965_LOCUS5324</name>
    <name evidence="2" type="ORF">TMI583_LOCUS5322</name>
</gene>
<name>A0A8S2H4E9_9BILA</name>
<dbReference type="EMBL" id="CAJNOK010001488">
    <property type="protein sequence ID" value="CAF0814556.1"/>
    <property type="molecule type" value="Genomic_DNA"/>
</dbReference>
<dbReference type="Proteomes" id="UP000682733">
    <property type="component" value="Unassembled WGS sequence"/>
</dbReference>
<evidence type="ECO:0000313" key="1">
    <source>
        <dbReference type="EMBL" id="CAF0814556.1"/>
    </source>
</evidence>
<comment type="caution">
    <text evidence="2">The sequence shown here is derived from an EMBL/GenBank/DDBJ whole genome shotgun (WGS) entry which is preliminary data.</text>
</comment>
<proteinExistence type="predicted"/>